<gene>
    <name evidence="1" type="ORF">HELGO_WM23419</name>
</gene>
<sequence length="172" mass="20047">MQMVKRIVGGFFLSLILLWLFAPKVELYYLLEKTLKKNKIIISNETIRDTWYGIKIENAILYVDGAKIADIKELEFNFFFFYNTLKINNIKMDDALSKLAPKEINHIDAVYSVMKPLQIKLDGEGSFGVLDGTIALIERKIEILFPVPKELKSIKKFLKKDKEKGWVYETNY</sequence>
<protein>
    <recommendedName>
        <fullName evidence="2">DUF3971 domain-containing protein</fullName>
    </recommendedName>
</protein>
<organism evidence="1">
    <name type="scientific">uncultured Sulfurovum sp</name>
    <dbReference type="NCBI Taxonomy" id="269237"/>
    <lineage>
        <taxon>Bacteria</taxon>
        <taxon>Pseudomonadati</taxon>
        <taxon>Campylobacterota</taxon>
        <taxon>Epsilonproteobacteria</taxon>
        <taxon>Campylobacterales</taxon>
        <taxon>Sulfurovaceae</taxon>
        <taxon>Sulfurovum</taxon>
        <taxon>environmental samples</taxon>
    </lineage>
</organism>
<evidence type="ECO:0000313" key="1">
    <source>
        <dbReference type="EMBL" id="CAA6817184.1"/>
    </source>
</evidence>
<evidence type="ECO:0008006" key="2">
    <source>
        <dbReference type="Google" id="ProtNLM"/>
    </source>
</evidence>
<accession>A0A6S6TCW7</accession>
<reference evidence="1" key="1">
    <citation type="submission" date="2020-01" db="EMBL/GenBank/DDBJ databases">
        <authorList>
            <person name="Meier V. D."/>
            <person name="Meier V D."/>
        </authorList>
    </citation>
    <scope>NUCLEOTIDE SEQUENCE</scope>
    <source>
        <strain evidence="1">HLG_WM_MAG_04</strain>
    </source>
</reference>
<proteinExistence type="predicted"/>
<name>A0A6S6TCW7_9BACT</name>
<dbReference type="EMBL" id="CACVAX010000047">
    <property type="protein sequence ID" value="CAA6817184.1"/>
    <property type="molecule type" value="Genomic_DNA"/>
</dbReference>
<dbReference type="AlphaFoldDB" id="A0A6S6TCW7"/>